<keyword evidence="1" id="KW-1133">Transmembrane helix</keyword>
<accession>A0A5D3DA85</accession>
<dbReference type="Proteomes" id="UP000321947">
    <property type="component" value="Unassembled WGS sequence"/>
</dbReference>
<reference evidence="2 3" key="1">
    <citation type="submission" date="2019-08" db="EMBL/GenBank/DDBJ databases">
        <title>Draft genome sequences of two oriental melons (Cucumis melo L. var makuwa).</title>
        <authorList>
            <person name="Kwon S.-Y."/>
        </authorList>
    </citation>
    <scope>NUCLEOTIDE SEQUENCE [LARGE SCALE GENOMIC DNA]</scope>
    <source>
        <strain evidence="3">cv. Chang Bougi</strain>
        <tissue evidence="2">Leaf</tissue>
    </source>
</reference>
<comment type="caution">
    <text evidence="2">The sequence shown here is derived from an EMBL/GenBank/DDBJ whole genome shotgun (WGS) entry which is preliminary data.</text>
</comment>
<feature type="transmembrane region" description="Helical" evidence="1">
    <location>
        <begin position="91"/>
        <end position="111"/>
    </location>
</feature>
<name>A0A5D3DA85_CUCMM</name>
<evidence type="ECO:0000313" key="3">
    <source>
        <dbReference type="Proteomes" id="UP000321947"/>
    </source>
</evidence>
<feature type="transmembrane region" description="Helical" evidence="1">
    <location>
        <begin position="209"/>
        <end position="230"/>
    </location>
</feature>
<evidence type="ECO:0000256" key="1">
    <source>
        <dbReference type="SAM" id="Phobius"/>
    </source>
</evidence>
<dbReference type="EMBL" id="SSTD01006251">
    <property type="protein sequence ID" value="TYK20491.1"/>
    <property type="molecule type" value="Genomic_DNA"/>
</dbReference>
<keyword evidence="1" id="KW-0812">Transmembrane</keyword>
<gene>
    <name evidence="2" type="ORF">E5676_scaffold237G00650</name>
</gene>
<feature type="transmembrane region" description="Helical" evidence="1">
    <location>
        <begin position="164"/>
        <end position="188"/>
    </location>
</feature>
<evidence type="ECO:0000313" key="2">
    <source>
        <dbReference type="EMBL" id="TYK20491.1"/>
    </source>
</evidence>
<proteinExistence type="predicted"/>
<protein>
    <submittedName>
        <fullName evidence="2">Uncharacterized protein</fullName>
    </submittedName>
</protein>
<dbReference type="PANTHER" id="PTHR36774">
    <property type="entry name" value="INSULIN-INDUCED PROTEIN"/>
    <property type="match status" value="1"/>
</dbReference>
<keyword evidence="1" id="KW-0472">Membrane</keyword>
<sequence>MINHFAGAMLIFSVSFQFYRMSPKGRLLEHAYSNLKNEMQSKLNDVGQKAAVERQVNDNPMGPLLDGLHSRVNLVVYRTGSIHIGPLHTNIWVPFLLGLFYCTVGLIQLYLDEKFSPKQSQGSLRKTVASLIALGLFIELSAEMYKAGVADNIEAYALFAGAEFIWALLDSSLLGFSLACVLGLGCPLAEIPIMKFFHLWEYPKANIEIFGEGIISWTVTCYFVYTPFLINLSRWLKSVVDADAAAAAVNEDGSG</sequence>
<dbReference type="PANTHER" id="PTHR36774:SF1">
    <property type="entry name" value="INSULIN-INDUCED PROTEIN"/>
    <property type="match status" value="1"/>
</dbReference>
<organism evidence="2 3">
    <name type="scientific">Cucumis melo var. makuwa</name>
    <name type="common">Oriental melon</name>
    <dbReference type="NCBI Taxonomy" id="1194695"/>
    <lineage>
        <taxon>Eukaryota</taxon>
        <taxon>Viridiplantae</taxon>
        <taxon>Streptophyta</taxon>
        <taxon>Embryophyta</taxon>
        <taxon>Tracheophyta</taxon>
        <taxon>Spermatophyta</taxon>
        <taxon>Magnoliopsida</taxon>
        <taxon>eudicotyledons</taxon>
        <taxon>Gunneridae</taxon>
        <taxon>Pentapetalae</taxon>
        <taxon>rosids</taxon>
        <taxon>fabids</taxon>
        <taxon>Cucurbitales</taxon>
        <taxon>Cucurbitaceae</taxon>
        <taxon>Benincaseae</taxon>
        <taxon>Cucumis</taxon>
    </lineage>
</organism>
<dbReference type="AlphaFoldDB" id="A0A5D3DA85"/>